<organism evidence="1">
    <name type="scientific">Guillardia theta</name>
    <name type="common">Cryptophyte</name>
    <name type="synonym">Cryptomonas phi</name>
    <dbReference type="NCBI Taxonomy" id="55529"/>
    <lineage>
        <taxon>Eukaryota</taxon>
        <taxon>Cryptophyceae</taxon>
        <taxon>Pyrenomonadales</taxon>
        <taxon>Geminigeraceae</taxon>
        <taxon>Guillardia</taxon>
    </lineage>
</organism>
<protein>
    <recommendedName>
        <fullName evidence="2">Pectin acetylesterase</fullName>
    </recommendedName>
</protein>
<accession>A0A7S4NIG6</accession>
<dbReference type="EMBL" id="HBKN01014006">
    <property type="protein sequence ID" value="CAE2289675.1"/>
    <property type="molecule type" value="Transcribed_RNA"/>
</dbReference>
<sequence length="515" mass="58622">MSGWTGVKDVQEAEVRELVLMGHEGGQNDEALLDDDNQDERRTHCLEGSAGCSALAYEGWCFLQGSAVQRRRRRRLRRSSWIRGLRLLSFAAHLVRASVAVLTRYTLQEESSALCLDGSTYAYGFREGRGSGRYKWVIHLQGGSWCATEKECLDRRGTSLGTRIGWEGSMEPAGPMSEDSDINPLMYNWNVVFMPTCDGSSFLSDRAGPLLVNETSLYMRGHAIFRDTILHLLHYQRLTDARVVVLTGCSSGALGALLNLDRLDGMLGWNAPGCLVVGLVDAGWFLDSPEQILRWRGALKLWNGTQWLPEACLREQEKRGNDNIHRCFFPRHVMPTLKSPIFVLQPVYDGWMFGHCSQEGEHSAYMFHRCFRSLRSCYNTTQQVGEELGDFDREDCLEVEVDDEEMLRRGDEELHSAVKLLAEGQPDAAKVKMETSRQTFQRGGKISLKLCQQQYRLLMENSLSLIPLQSEERSEYFSQVSDEHCVTSYDVVDWLHRGGWEFEEWMRKTMRRAGG</sequence>
<proteinExistence type="predicted"/>
<dbReference type="InterPro" id="IPR004963">
    <property type="entry name" value="PAE/NOTUM"/>
</dbReference>
<gene>
    <name evidence="1" type="ORF">GTHE00462_LOCUS10901</name>
</gene>
<dbReference type="Pfam" id="PF03283">
    <property type="entry name" value="PAE"/>
    <property type="match status" value="1"/>
</dbReference>
<dbReference type="GO" id="GO:0016787">
    <property type="term" value="F:hydrolase activity"/>
    <property type="evidence" value="ECO:0007669"/>
    <property type="project" value="InterPro"/>
</dbReference>
<dbReference type="PANTHER" id="PTHR21562">
    <property type="entry name" value="NOTUM-RELATED"/>
    <property type="match status" value="1"/>
</dbReference>
<name>A0A7S4NIG6_GUITH</name>
<reference evidence="1" key="1">
    <citation type="submission" date="2021-01" db="EMBL/GenBank/DDBJ databases">
        <authorList>
            <person name="Corre E."/>
            <person name="Pelletier E."/>
            <person name="Niang G."/>
            <person name="Scheremetjew M."/>
            <person name="Finn R."/>
            <person name="Kale V."/>
            <person name="Holt S."/>
            <person name="Cochrane G."/>
            <person name="Meng A."/>
            <person name="Brown T."/>
            <person name="Cohen L."/>
        </authorList>
    </citation>
    <scope>NUCLEOTIDE SEQUENCE</scope>
    <source>
        <strain evidence="1">CCMP 2712</strain>
    </source>
</reference>
<dbReference type="AlphaFoldDB" id="A0A7S4NIG6"/>
<evidence type="ECO:0000313" key="1">
    <source>
        <dbReference type="EMBL" id="CAE2289675.1"/>
    </source>
</evidence>
<evidence type="ECO:0008006" key="2">
    <source>
        <dbReference type="Google" id="ProtNLM"/>
    </source>
</evidence>